<dbReference type="STRING" id="1428628.WN71_005815"/>
<name>A0A1J4P2I4_9ACTN</name>
<evidence type="ECO:0000256" key="4">
    <source>
        <dbReference type="PROSITE-ProRule" id="PRU00335"/>
    </source>
</evidence>
<accession>A0A1J4P2I4</accession>
<feature type="domain" description="HTH tetR-type" evidence="5">
    <location>
        <begin position="7"/>
        <end position="66"/>
    </location>
</feature>
<dbReference type="AlphaFoldDB" id="A0A1J4P2I4"/>
<evidence type="ECO:0000313" key="7">
    <source>
        <dbReference type="Proteomes" id="UP000034196"/>
    </source>
</evidence>
<dbReference type="SUPFAM" id="SSF48498">
    <property type="entry name" value="Tetracyclin repressor-like, C-terminal domain"/>
    <property type="match status" value="1"/>
</dbReference>
<keyword evidence="7" id="KW-1185">Reference proteome</keyword>
<keyword evidence="3" id="KW-0804">Transcription</keyword>
<evidence type="ECO:0000313" key="6">
    <source>
        <dbReference type="EMBL" id="OIJ68969.1"/>
    </source>
</evidence>
<keyword evidence="2 4" id="KW-0238">DNA-binding</keyword>
<dbReference type="RefSeq" id="WP_046583443.1">
    <property type="nucleotide sequence ID" value="NZ_LAVA02000011.1"/>
</dbReference>
<dbReference type="PRINTS" id="PR00455">
    <property type="entry name" value="HTHTETR"/>
</dbReference>
<dbReference type="PANTHER" id="PTHR47506">
    <property type="entry name" value="TRANSCRIPTIONAL REGULATORY PROTEIN"/>
    <property type="match status" value="1"/>
</dbReference>
<dbReference type="Pfam" id="PF00440">
    <property type="entry name" value="TetR_N"/>
    <property type="match status" value="1"/>
</dbReference>
<sequence length="191" mass="20310">MATTDKAPTRDRLLDAAADLFYRDGVSIGVEALCRAAGVSKRSMYQLFDSKDEVLAESLRRGLPRYEALLTPAPEDAPTSRAVILYTFEQIQKTATDPGYHGCPYLAVLVELKDPEHPASVVASGAKQRLEASFRAAAERGGARDPHLLARQLMLVFDGASARAGSGVEHLDDGLAVATATALLDAAGVVD</sequence>
<evidence type="ECO:0000256" key="1">
    <source>
        <dbReference type="ARBA" id="ARBA00023015"/>
    </source>
</evidence>
<protein>
    <submittedName>
        <fullName evidence="6">TetR family transcriptional regulator</fullName>
    </submittedName>
</protein>
<dbReference type="Proteomes" id="UP000034196">
    <property type="component" value="Unassembled WGS sequence"/>
</dbReference>
<dbReference type="PANTHER" id="PTHR47506:SF1">
    <property type="entry name" value="HTH-TYPE TRANSCRIPTIONAL REGULATOR YJDC"/>
    <property type="match status" value="1"/>
</dbReference>
<dbReference type="InterPro" id="IPR036271">
    <property type="entry name" value="Tet_transcr_reg_TetR-rel_C_sf"/>
</dbReference>
<dbReference type="PROSITE" id="PS50977">
    <property type="entry name" value="HTH_TETR_2"/>
    <property type="match status" value="1"/>
</dbReference>
<gene>
    <name evidence="6" type="ORF">WN71_005815</name>
</gene>
<dbReference type="InterPro" id="IPR001647">
    <property type="entry name" value="HTH_TetR"/>
</dbReference>
<organism evidence="6 7">
    <name type="scientific">Streptomyces mangrovisoli</name>
    <dbReference type="NCBI Taxonomy" id="1428628"/>
    <lineage>
        <taxon>Bacteria</taxon>
        <taxon>Bacillati</taxon>
        <taxon>Actinomycetota</taxon>
        <taxon>Actinomycetes</taxon>
        <taxon>Kitasatosporales</taxon>
        <taxon>Streptomycetaceae</taxon>
        <taxon>Streptomyces</taxon>
    </lineage>
</organism>
<dbReference type="SUPFAM" id="SSF46689">
    <property type="entry name" value="Homeodomain-like"/>
    <property type="match status" value="1"/>
</dbReference>
<proteinExistence type="predicted"/>
<evidence type="ECO:0000256" key="3">
    <source>
        <dbReference type="ARBA" id="ARBA00023163"/>
    </source>
</evidence>
<comment type="caution">
    <text evidence="6">The sequence shown here is derived from an EMBL/GenBank/DDBJ whole genome shotgun (WGS) entry which is preliminary data.</text>
</comment>
<dbReference type="OrthoDB" id="4214267at2"/>
<dbReference type="EMBL" id="LAVA02000011">
    <property type="protein sequence ID" value="OIJ68969.1"/>
    <property type="molecule type" value="Genomic_DNA"/>
</dbReference>
<reference evidence="6" key="1">
    <citation type="submission" date="2016-10" db="EMBL/GenBank/DDBJ databases">
        <title>Genome sequence of Streptomyces mangrovisoli MUSC 149.</title>
        <authorList>
            <person name="Lee L.-H."/>
            <person name="Ser H.-L."/>
        </authorList>
    </citation>
    <scope>NUCLEOTIDE SEQUENCE [LARGE SCALE GENOMIC DNA]</scope>
    <source>
        <strain evidence="6">MUSC 149</strain>
    </source>
</reference>
<evidence type="ECO:0000256" key="2">
    <source>
        <dbReference type="ARBA" id="ARBA00023125"/>
    </source>
</evidence>
<dbReference type="GO" id="GO:0003677">
    <property type="term" value="F:DNA binding"/>
    <property type="evidence" value="ECO:0007669"/>
    <property type="project" value="UniProtKB-UniRule"/>
</dbReference>
<keyword evidence="1" id="KW-0805">Transcription regulation</keyword>
<evidence type="ECO:0000259" key="5">
    <source>
        <dbReference type="PROSITE" id="PS50977"/>
    </source>
</evidence>
<feature type="DNA-binding region" description="H-T-H motif" evidence="4">
    <location>
        <begin position="29"/>
        <end position="48"/>
    </location>
</feature>
<dbReference type="InterPro" id="IPR009057">
    <property type="entry name" value="Homeodomain-like_sf"/>
</dbReference>
<dbReference type="Gene3D" id="1.10.357.10">
    <property type="entry name" value="Tetracycline Repressor, domain 2"/>
    <property type="match status" value="1"/>
</dbReference>